<dbReference type="AlphaFoldDB" id="A0AAD7AVT2"/>
<reference evidence="3" key="1">
    <citation type="submission" date="2023-03" db="EMBL/GenBank/DDBJ databases">
        <title>Massive genome expansion in bonnet fungi (Mycena s.s.) driven by repeated elements and novel gene families across ecological guilds.</title>
        <authorList>
            <consortium name="Lawrence Berkeley National Laboratory"/>
            <person name="Harder C.B."/>
            <person name="Miyauchi S."/>
            <person name="Viragh M."/>
            <person name="Kuo A."/>
            <person name="Thoen E."/>
            <person name="Andreopoulos B."/>
            <person name="Lu D."/>
            <person name="Skrede I."/>
            <person name="Drula E."/>
            <person name="Henrissat B."/>
            <person name="Morin E."/>
            <person name="Kohler A."/>
            <person name="Barry K."/>
            <person name="LaButti K."/>
            <person name="Morin E."/>
            <person name="Salamov A."/>
            <person name="Lipzen A."/>
            <person name="Mereny Z."/>
            <person name="Hegedus B."/>
            <person name="Baldrian P."/>
            <person name="Stursova M."/>
            <person name="Weitz H."/>
            <person name="Taylor A."/>
            <person name="Grigoriev I.V."/>
            <person name="Nagy L.G."/>
            <person name="Martin F."/>
            <person name="Kauserud H."/>
        </authorList>
    </citation>
    <scope>NUCLEOTIDE SEQUENCE</scope>
    <source>
        <strain evidence="3">CBHHK002</strain>
    </source>
</reference>
<evidence type="ECO:0000256" key="1">
    <source>
        <dbReference type="SAM" id="MobiDB-lite"/>
    </source>
</evidence>
<keyword evidence="4" id="KW-1185">Reference proteome</keyword>
<gene>
    <name evidence="3" type="ORF">DFH08DRAFT_1071530</name>
</gene>
<dbReference type="EMBL" id="JARIHO010000001">
    <property type="protein sequence ID" value="KAJ7368931.1"/>
    <property type="molecule type" value="Genomic_DNA"/>
</dbReference>
<sequence>MTQSRLNCILSIAGSLLFPLLFSVDGVGLTIAILRLLLHAAIFAGLKRFHDMPLCFVVQLELASLLVTVLTFEVKVDVLRVPHKDTFSGSHQRQTPMLLTQAPPLPSLSPKDP</sequence>
<evidence type="ECO:0000256" key="2">
    <source>
        <dbReference type="SAM" id="Phobius"/>
    </source>
</evidence>
<keyword evidence="2" id="KW-1133">Transmembrane helix</keyword>
<organism evidence="3 4">
    <name type="scientific">Mycena albidolilacea</name>
    <dbReference type="NCBI Taxonomy" id="1033008"/>
    <lineage>
        <taxon>Eukaryota</taxon>
        <taxon>Fungi</taxon>
        <taxon>Dikarya</taxon>
        <taxon>Basidiomycota</taxon>
        <taxon>Agaricomycotina</taxon>
        <taxon>Agaricomycetes</taxon>
        <taxon>Agaricomycetidae</taxon>
        <taxon>Agaricales</taxon>
        <taxon>Marasmiineae</taxon>
        <taxon>Mycenaceae</taxon>
        <taxon>Mycena</taxon>
    </lineage>
</organism>
<feature type="region of interest" description="Disordered" evidence="1">
    <location>
        <begin position="86"/>
        <end position="113"/>
    </location>
</feature>
<name>A0AAD7AVT2_9AGAR</name>
<keyword evidence="2" id="KW-0472">Membrane</keyword>
<feature type="compositionally biased region" description="Polar residues" evidence="1">
    <location>
        <begin position="87"/>
        <end position="98"/>
    </location>
</feature>
<keyword evidence="2" id="KW-0812">Transmembrane</keyword>
<evidence type="ECO:0000313" key="4">
    <source>
        <dbReference type="Proteomes" id="UP001218218"/>
    </source>
</evidence>
<proteinExistence type="predicted"/>
<accession>A0AAD7AVT2</accession>
<protein>
    <submittedName>
        <fullName evidence="3">Uncharacterized protein</fullName>
    </submittedName>
</protein>
<evidence type="ECO:0000313" key="3">
    <source>
        <dbReference type="EMBL" id="KAJ7368931.1"/>
    </source>
</evidence>
<comment type="caution">
    <text evidence="3">The sequence shown here is derived from an EMBL/GenBank/DDBJ whole genome shotgun (WGS) entry which is preliminary data.</text>
</comment>
<dbReference type="Proteomes" id="UP001218218">
    <property type="component" value="Unassembled WGS sequence"/>
</dbReference>
<feature type="transmembrane region" description="Helical" evidence="2">
    <location>
        <begin position="20"/>
        <end position="42"/>
    </location>
</feature>